<evidence type="ECO:0000256" key="3">
    <source>
        <dbReference type="ARBA" id="ARBA00022679"/>
    </source>
</evidence>
<dbReference type="Gene3D" id="1.10.8.60">
    <property type="match status" value="1"/>
</dbReference>
<dbReference type="InterPro" id="IPR008921">
    <property type="entry name" value="DNA_pol3_clamp-load_cplx_C"/>
</dbReference>
<dbReference type="Pfam" id="PF22608">
    <property type="entry name" value="DNAX_ATPase_lid"/>
    <property type="match status" value="1"/>
</dbReference>
<dbReference type="Pfam" id="PF20964">
    <property type="entry name" value="DnaX_C"/>
    <property type="match status" value="1"/>
</dbReference>
<dbReference type="InterPro" id="IPR045085">
    <property type="entry name" value="HLD_clamp_pol_III_gamma_tau"/>
</dbReference>
<evidence type="ECO:0000256" key="7">
    <source>
        <dbReference type="ARBA" id="ARBA00022741"/>
    </source>
</evidence>
<dbReference type="InterPro" id="IPR027417">
    <property type="entry name" value="P-loop_NTPase"/>
</dbReference>
<keyword evidence="3" id="KW-0808">Transferase</keyword>
<keyword evidence="8" id="KW-0862">Zinc</keyword>
<dbReference type="Proteomes" id="UP000199230">
    <property type="component" value="Unassembled WGS sequence"/>
</dbReference>
<dbReference type="CDD" id="cd00009">
    <property type="entry name" value="AAA"/>
    <property type="match status" value="1"/>
</dbReference>
<comment type="catalytic activity">
    <reaction evidence="11">
        <text>DNA(n) + a 2'-deoxyribonucleoside 5'-triphosphate = DNA(n+1) + diphosphate</text>
        <dbReference type="Rhea" id="RHEA:22508"/>
        <dbReference type="Rhea" id="RHEA-COMP:17339"/>
        <dbReference type="Rhea" id="RHEA-COMP:17340"/>
        <dbReference type="ChEBI" id="CHEBI:33019"/>
        <dbReference type="ChEBI" id="CHEBI:61560"/>
        <dbReference type="ChEBI" id="CHEBI:173112"/>
        <dbReference type="EC" id="2.7.7.7"/>
    </reaction>
</comment>
<dbReference type="NCBIfam" id="TIGR02397">
    <property type="entry name" value="dnaX_nterm"/>
    <property type="match status" value="1"/>
</dbReference>
<evidence type="ECO:0000256" key="11">
    <source>
        <dbReference type="ARBA" id="ARBA00049244"/>
    </source>
</evidence>
<dbReference type="InterPro" id="IPR003593">
    <property type="entry name" value="AAA+_ATPase"/>
</dbReference>
<feature type="compositionally biased region" description="Low complexity" evidence="13">
    <location>
        <begin position="361"/>
        <end position="374"/>
    </location>
</feature>
<dbReference type="NCBIfam" id="NF004046">
    <property type="entry name" value="PRK05563.1"/>
    <property type="match status" value="1"/>
</dbReference>
<dbReference type="EC" id="2.7.7.7" evidence="2"/>
<dbReference type="STRING" id="159292.SAMN05192546_109122"/>
<keyword evidence="6" id="KW-0479">Metal-binding</keyword>
<dbReference type="Pfam" id="PF12169">
    <property type="entry name" value="DNA_pol3_gamma3"/>
    <property type="match status" value="1"/>
</dbReference>
<keyword evidence="4" id="KW-0548">Nucleotidyltransferase</keyword>
<evidence type="ECO:0000256" key="5">
    <source>
        <dbReference type="ARBA" id="ARBA00022705"/>
    </source>
</evidence>
<dbReference type="InterPro" id="IPR022754">
    <property type="entry name" value="DNA_pol_III_gamma-3"/>
</dbReference>
<proteinExistence type="inferred from homology"/>
<keyword evidence="9" id="KW-0067">ATP-binding</keyword>
<reference evidence="15 16" key="1">
    <citation type="submission" date="2016-10" db="EMBL/GenBank/DDBJ databases">
        <authorList>
            <person name="de Groot N.N."/>
        </authorList>
    </citation>
    <scope>NUCLEOTIDE SEQUENCE [LARGE SCALE GENOMIC DNA]</scope>
    <source>
        <strain evidence="15 16">APO</strain>
    </source>
</reference>
<dbReference type="GO" id="GO:0003677">
    <property type="term" value="F:DNA binding"/>
    <property type="evidence" value="ECO:0007669"/>
    <property type="project" value="InterPro"/>
</dbReference>
<dbReference type="FunFam" id="3.40.50.300:FF:000014">
    <property type="entry name" value="DNA polymerase III subunit gamma/tau"/>
    <property type="match status" value="1"/>
</dbReference>
<organism evidence="15 16">
    <name type="scientific">Tindallia californiensis</name>
    <dbReference type="NCBI Taxonomy" id="159292"/>
    <lineage>
        <taxon>Bacteria</taxon>
        <taxon>Bacillati</taxon>
        <taxon>Bacillota</taxon>
        <taxon>Clostridia</taxon>
        <taxon>Peptostreptococcales</taxon>
        <taxon>Tindalliaceae</taxon>
        <taxon>Tindallia</taxon>
    </lineage>
</organism>
<dbReference type="PANTHER" id="PTHR11669">
    <property type="entry name" value="REPLICATION FACTOR C / DNA POLYMERASE III GAMMA-TAU SUBUNIT"/>
    <property type="match status" value="1"/>
</dbReference>
<comment type="similarity">
    <text evidence="1">Belongs to the DnaX/STICHEL family.</text>
</comment>
<feature type="coiled-coil region" evidence="12">
    <location>
        <begin position="494"/>
        <end position="525"/>
    </location>
</feature>
<dbReference type="Pfam" id="PF13177">
    <property type="entry name" value="DNA_pol3_delta2"/>
    <property type="match status" value="1"/>
</dbReference>
<dbReference type="InterPro" id="IPR050238">
    <property type="entry name" value="DNA_Rep/Repair_Clamp_Loader"/>
</dbReference>
<dbReference type="GO" id="GO:0003887">
    <property type="term" value="F:DNA-directed DNA polymerase activity"/>
    <property type="evidence" value="ECO:0007669"/>
    <property type="project" value="UniProtKB-KW"/>
</dbReference>
<keyword evidence="16" id="KW-1185">Reference proteome</keyword>
<keyword evidence="12" id="KW-0175">Coiled coil</keyword>
<evidence type="ECO:0000256" key="2">
    <source>
        <dbReference type="ARBA" id="ARBA00012417"/>
    </source>
</evidence>
<accession>A0A1H3QJB2</accession>
<evidence type="ECO:0000259" key="14">
    <source>
        <dbReference type="SMART" id="SM00382"/>
    </source>
</evidence>
<name>A0A1H3QJB2_9FIRM</name>
<gene>
    <name evidence="15" type="ORF">SAMN05192546_109122</name>
</gene>
<dbReference type="InterPro" id="IPR012763">
    <property type="entry name" value="DNA_pol_III_sug/sutau_N"/>
</dbReference>
<dbReference type="AlphaFoldDB" id="A0A1H3QJB2"/>
<sequence>MSYKALYRKWRPEVFEEVMGQAYIVQTLKNQIAADSISHAYLFSGIRGTGKTSTAKIFARAINCLDPYDGNPCNVCEVCRGILSDQVMDVLEIDAASNNGVDHIREIRESVKYPPVKGKYKVYIIDEVHMLSSGAFNALLKTLEEPPPHVVFILATTELHKIPPTVLSRCLRFNFKPLSMEEIKKRLEIICRSLDMDCDDGALTTVAINGEGALRDALSILDQCIAYHPGQLSYEHVIEVLGSINEDLLFQMTDHIAHQKPLKVAELLQQLYLEGKDMKQLLTELMKHFRWLMMASLNAKIEGWEAMPETKREKLVQQAAAFETRGITEMIRKMADIEFSMKKSAQPYILLESGMIALASPAPKAAPSAPSAQVAPPPETVQPVQKPKGEAKPSPKKKPAAAPSLAPTQQPSPTKGSSEDLLELVRQQWPEVLEQIRLDKKASIQAMAREGKIIAIEGEVAVLGFDQEHSFHCNKLDREDIKSYLSRLLKDKTGKSLRIKLQLLEDNKQSARQQQEQTIEKLKEAVPENILEIVEEE</sequence>
<dbReference type="SUPFAM" id="SSF52540">
    <property type="entry name" value="P-loop containing nucleoside triphosphate hydrolases"/>
    <property type="match status" value="1"/>
</dbReference>
<dbReference type="GO" id="GO:0005524">
    <property type="term" value="F:ATP binding"/>
    <property type="evidence" value="ECO:0007669"/>
    <property type="project" value="UniProtKB-KW"/>
</dbReference>
<evidence type="ECO:0000256" key="12">
    <source>
        <dbReference type="SAM" id="Coils"/>
    </source>
</evidence>
<keyword evidence="7" id="KW-0547">Nucleotide-binding</keyword>
<dbReference type="RefSeq" id="WP_093314967.1">
    <property type="nucleotide sequence ID" value="NZ_FNPV01000009.1"/>
</dbReference>
<evidence type="ECO:0000313" key="15">
    <source>
        <dbReference type="EMBL" id="SDZ13383.1"/>
    </source>
</evidence>
<keyword evidence="5" id="KW-0235">DNA replication</keyword>
<dbReference type="SMART" id="SM00382">
    <property type="entry name" value="AAA"/>
    <property type="match status" value="1"/>
</dbReference>
<dbReference type="InterPro" id="IPR048448">
    <property type="entry name" value="DnaX-like_C"/>
</dbReference>
<evidence type="ECO:0000256" key="6">
    <source>
        <dbReference type="ARBA" id="ARBA00022723"/>
    </source>
</evidence>
<protein>
    <recommendedName>
        <fullName evidence="2">DNA-directed DNA polymerase</fullName>
        <ecNumber evidence="2">2.7.7.7</ecNumber>
    </recommendedName>
</protein>
<dbReference type="GO" id="GO:0009360">
    <property type="term" value="C:DNA polymerase III complex"/>
    <property type="evidence" value="ECO:0007669"/>
    <property type="project" value="InterPro"/>
</dbReference>
<dbReference type="GO" id="GO:0046872">
    <property type="term" value="F:metal ion binding"/>
    <property type="evidence" value="ECO:0007669"/>
    <property type="project" value="UniProtKB-KW"/>
</dbReference>
<evidence type="ECO:0000256" key="10">
    <source>
        <dbReference type="ARBA" id="ARBA00022932"/>
    </source>
</evidence>
<evidence type="ECO:0000256" key="9">
    <source>
        <dbReference type="ARBA" id="ARBA00022840"/>
    </source>
</evidence>
<dbReference type="Gene3D" id="1.20.272.10">
    <property type="match status" value="1"/>
</dbReference>
<evidence type="ECO:0000256" key="1">
    <source>
        <dbReference type="ARBA" id="ARBA00006360"/>
    </source>
</evidence>
<feature type="region of interest" description="Disordered" evidence="13">
    <location>
        <begin position="361"/>
        <end position="419"/>
    </location>
</feature>
<dbReference type="EMBL" id="FNPV01000009">
    <property type="protein sequence ID" value="SDZ13383.1"/>
    <property type="molecule type" value="Genomic_DNA"/>
</dbReference>
<feature type="domain" description="AAA+ ATPase" evidence="14">
    <location>
        <begin position="37"/>
        <end position="181"/>
    </location>
</feature>
<evidence type="ECO:0000256" key="4">
    <source>
        <dbReference type="ARBA" id="ARBA00022695"/>
    </source>
</evidence>
<dbReference type="GO" id="GO:0006261">
    <property type="term" value="P:DNA-templated DNA replication"/>
    <property type="evidence" value="ECO:0007669"/>
    <property type="project" value="TreeGrafter"/>
</dbReference>
<evidence type="ECO:0000256" key="8">
    <source>
        <dbReference type="ARBA" id="ARBA00022833"/>
    </source>
</evidence>
<dbReference type="SUPFAM" id="SSF48019">
    <property type="entry name" value="post-AAA+ oligomerization domain-like"/>
    <property type="match status" value="1"/>
</dbReference>
<dbReference type="PANTHER" id="PTHR11669:SF0">
    <property type="entry name" value="PROTEIN STICHEL-LIKE 2"/>
    <property type="match status" value="1"/>
</dbReference>
<dbReference type="OrthoDB" id="9810148at2"/>
<keyword evidence="10" id="KW-0239">DNA-directed DNA polymerase</keyword>
<dbReference type="Gene3D" id="3.40.50.300">
    <property type="entry name" value="P-loop containing nucleotide triphosphate hydrolases"/>
    <property type="match status" value="1"/>
</dbReference>
<dbReference type="CDD" id="cd18137">
    <property type="entry name" value="HLD_clamp_pol_III_gamma_tau"/>
    <property type="match status" value="1"/>
</dbReference>
<evidence type="ECO:0000313" key="16">
    <source>
        <dbReference type="Proteomes" id="UP000199230"/>
    </source>
</evidence>
<evidence type="ECO:0000256" key="13">
    <source>
        <dbReference type="SAM" id="MobiDB-lite"/>
    </source>
</evidence>